<keyword evidence="3 10" id="KW-1134">Transmembrane beta strand</keyword>
<evidence type="ECO:0000256" key="10">
    <source>
        <dbReference type="PROSITE-ProRule" id="PRU01360"/>
    </source>
</evidence>
<accession>A0A1S7LH37</accession>
<dbReference type="AlphaFoldDB" id="A0A1S7LH37"/>
<evidence type="ECO:0000256" key="9">
    <source>
        <dbReference type="ARBA" id="ARBA00023237"/>
    </source>
</evidence>
<dbReference type="InterPro" id="IPR036942">
    <property type="entry name" value="Beta-barrel_TonB_sf"/>
</dbReference>
<gene>
    <name evidence="15" type="ORF">MAGMO_1231</name>
</gene>
<dbReference type="InterPro" id="IPR000531">
    <property type="entry name" value="Beta-barrel_TonB"/>
</dbReference>
<reference evidence="15" key="1">
    <citation type="submission" date="2015-04" db="EMBL/GenBank/DDBJ databases">
        <authorList>
            <person name="Syromyatnikov M.Y."/>
            <person name="Popov V.N."/>
        </authorList>
    </citation>
    <scope>NUCLEOTIDE SEQUENCE</scope>
    <source>
        <strain evidence="15">MO-1</strain>
    </source>
</reference>
<dbReference type="SUPFAM" id="SSF56935">
    <property type="entry name" value="Porins"/>
    <property type="match status" value="1"/>
</dbReference>
<evidence type="ECO:0000256" key="4">
    <source>
        <dbReference type="ARBA" id="ARBA00022692"/>
    </source>
</evidence>
<evidence type="ECO:0000256" key="7">
    <source>
        <dbReference type="ARBA" id="ARBA00023136"/>
    </source>
</evidence>
<evidence type="ECO:0000313" key="15">
    <source>
        <dbReference type="EMBL" id="CRH05424.1"/>
    </source>
</evidence>
<dbReference type="InterPro" id="IPR012910">
    <property type="entry name" value="Plug_dom"/>
</dbReference>
<evidence type="ECO:0000256" key="5">
    <source>
        <dbReference type="ARBA" id="ARBA00022729"/>
    </source>
</evidence>
<dbReference type="Gene3D" id="2.170.130.10">
    <property type="entry name" value="TonB-dependent receptor, plug domain"/>
    <property type="match status" value="1"/>
</dbReference>
<dbReference type="InterPro" id="IPR037066">
    <property type="entry name" value="Plug_dom_sf"/>
</dbReference>
<keyword evidence="8 15" id="KW-0675">Receptor</keyword>
<evidence type="ECO:0000256" key="1">
    <source>
        <dbReference type="ARBA" id="ARBA00004571"/>
    </source>
</evidence>
<dbReference type="Pfam" id="PF00593">
    <property type="entry name" value="TonB_dep_Rec_b-barrel"/>
    <property type="match status" value="1"/>
</dbReference>
<evidence type="ECO:0000256" key="11">
    <source>
        <dbReference type="RuleBase" id="RU003357"/>
    </source>
</evidence>
<comment type="similarity">
    <text evidence="10 11">Belongs to the TonB-dependent receptor family.</text>
</comment>
<keyword evidence="4 10" id="KW-0812">Transmembrane</keyword>
<evidence type="ECO:0000259" key="14">
    <source>
        <dbReference type="Pfam" id="PF07715"/>
    </source>
</evidence>
<dbReference type="CDD" id="cd01347">
    <property type="entry name" value="ligand_gated_channel"/>
    <property type="match status" value="1"/>
</dbReference>
<dbReference type="PANTHER" id="PTHR30069">
    <property type="entry name" value="TONB-DEPENDENT OUTER MEMBRANE RECEPTOR"/>
    <property type="match status" value="1"/>
</dbReference>
<evidence type="ECO:0000256" key="6">
    <source>
        <dbReference type="ARBA" id="ARBA00023077"/>
    </source>
</evidence>
<sequence length="682" mass="76116">MKRHFYNSPFSMLALAVAGNLLLSPCLARAEHQPSAQGAETLEAILELPLEDLLQLEVTSASKKSQQLGELAKAAFVITPEDIQHSGATAIPELLRMVPGINVMRVDANKWSVSARGFNGRYSRKLLVLIDGRSIYTPLYAGVYWDSQDVMLEDVARIEVIRGPGGTIWGANAMNGVINIITKSAEETQGGLVSTGLGTEYAGMSMRYGGVLGAQGHYRLYAKGMRWDDSLIPAGQVSNDGWNSGRVGFRTDFELKSDEKLTILGESSRGKVDGLTTVNAFNANSTLVDDEDDVRGSHLIARWEKGLANEGLFTLQGYLDYTYRDSRLFHDERTTVDLEFHHLFKWRDHHEMIWGGGVRYLRDKTEGNYTISVDPKSDEQLYLNAFVQDEIHFPEQDLILTVGTKVERAPDIELQWQPSLRLSWQPREGHTLWAGVSRAVHTPSRFEQDGQVQIASVINTGGGGTMPYLMQITSPVGIDAEKVIAYEVGYRSTLSKDLTTDIALFYNDYDDLLAFDSKSVALSMVNGVATMLYPVSFANNVTAEAYGLEWATEWRPSPHWAFQLAYSYLNLQLHAPDGFVYNENGEGESPRNQISLRTSHKLTDNWHLDGWLRYTDALSSFAVPSYTTLDLQLHWQPSAQMKFAVVGHNLLDSHHAEGQSEFFSSPAAEIQRSVLATMQWHF</sequence>
<organism evidence="15">
    <name type="scientific">Magnetococcus massalia (strain MO-1)</name>
    <dbReference type="NCBI Taxonomy" id="451514"/>
    <lineage>
        <taxon>Bacteria</taxon>
        <taxon>Pseudomonadati</taxon>
        <taxon>Pseudomonadota</taxon>
        <taxon>Magnetococcia</taxon>
        <taxon>Magnetococcales</taxon>
        <taxon>Magnetococcaceae</taxon>
        <taxon>Magnetococcus</taxon>
    </lineage>
</organism>
<proteinExistence type="inferred from homology"/>
<evidence type="ECO:0000256" key="12">
    <source>
        <dbReference type="SAM" id="SignalP"/>
    </source>
</evidence>
<dbReference type="GO" id="GO:0009279">
    <property type="term" value="C:cell outer membrane"/>
    <property type="evidence" value="ECO:0007669"/>
    <property type="project" value="UniProtKB-SubCell"/>
</dbReference>
<dbReference type="EMBL" id="LO017727">
    <property type="protein sequence ID" value="CRH05424.1"/>
    <property type="molecule type" value="Genomic_DNA"/>
</dbReference>
<name>A0A1S7LH37_MAGMO</name>
<dbReference type="GO" id="GO:0044718">
    <property type="term" value="P:siderophore transmembrane transport"/>
    <property type="evidence" value="ECO:0007669"/>
    <property type="project" value="TreeGrafter"/>
</dbReference>
<evidence type="ECO:0000256" key="3">
    <source>
        <dbReference type="ARBA" id="ARBA00022452"/>
    </source>
</evidence>
<keyword evidence="5 12" id="KW-0732">Signal</keyword>
<dbReference type="PANTHER" id="PTHR30069:SF29">
    <property type="entry name" value="HEMOGLOBIN AND HEMOGLOBIN-HAPTOGLOBIN-BINDING PROTEIN 1-RELATED"/>
    <property type="match status" value="1"/>
</dbReference>
<protein>
    <submittedName>
        <fullName evidence="15">Putative TonB-dependent receptor</fullName>
    </submittedName>
</protein>
<dbReference type="GO" id="GO:0015344">
    <property type="term" value="F:siderophore uptake transmembrane transporter activity"/>
    <property type="evidence" value="ECO:0007669"/>
    <property type="project" value="TreeGrafter"/>
</dbReference>
<evidence type="ECO:0000256" key="8">
    <source>
        <dbReference type="ARBA" id="ARBA00023170"/>
    </source>
</evidence>
<feature type="chain" id="PRO_5012910285" evidence="12">
    <location>
        <begin position="31"/>
        <end position="682"/>
    </location>
</feature>
<evidence type="ECO:0000259" key="13">
    <source>
        <dbReference type="Pfam" id="PF00593"/>
    </source>
</evidence>
<dbReference type="Gene3D" id="2.40.170.20">
    <property type="entry name" value="TonB-dependent receptor, beta-barrel domain"/>
    <property type="match status" value="1"/>
</dbReference>
<dbReference type="PROSITE" id="PS52016">
    <property type="entry name" value="TONB_DEPENDENT_REC_3"/>
    <property type="match status" value="1"/>
</dbReference>
<dbReference type="InterPro" id="IPR039426">
    <property type="entry name" value="TonB-dep_rcpt-like"/>
</dbReference>
<keyword evidence="6 11" id="KW-0798">TonB box</keyword>
<keyword evidence="7 10" id="KW-0472">Membrane</keyword>
<keyword evidence="9 10" id="KW-0998">Cell outer membrane</keyword>
<comment type="subcellular location">
    <subcellularLocation>
        <location evidence="1 10">Cell outer membrane</location>
        <topology evidence="1 10">Multi-pass membrane protein</topology>
    </subcellularLocation>
</comment>
<feature type="domain" description="TonB-dependent receptor-like beta-barrel" evidence="13">
    <location>
        <begin position="270"/>
        <end position="650"/>
    </location>
</feature>
<feature type="signal peptide" evidence="12">
    <location>
        <begin position="1"/>
        <end position="30"/>
    </location>
</feature>
<dbReference type="Pfam" id="PF07715">
    <property type="entry name" value="Plug"/>
    <property type="match status" value="1"/>
</dbReference>
<evidence type="ECO:0000256" key="2">
    <source>
        <dbReference type="ARBA" id="ARBA00022448"/>
    </source>
</evidence>
<keyword evidence="2 10" id="KW-0813">Transport</keyword>
<feature type="domain" description="TonB-dependent receptor plug" evidence="14">
    <location>
        <begin position="71"/>
        <end position="177"/>
    </location>
</feature>